<dbReference type="EMBL" id="BEZZ01013778">
    <property type="protein sequence ID" value="GCC38805.1"/>
    <property type="molecule type" value="Genomic_DNA"/>
</dbReference>
<name>A0A401T863_CHIPU</name>
<dbReference type="AlphaFoldDB" id="A0A401T863"/>
<evidence type="ECO:0000256" key="1">
    <source>
        <dbReference type="SAM" id="MobiDB-lite"/>
    </source>
</evidence>
<sequence length="204" mass="21322">MTYVARSTSGLIVYCRCGGCTGPSIRLGGEWTRRQSCLLMAQTSGNNWQTVPKAPSPGQSRVIGTQGASAATDLVGTHLPSRALLWDLREVPRGACGTHPPPLPVHQAGQCPGLSLPCSGKPRSGRGGGCHRFPGYGGPQPINPHPRDGNGVMGGREVEVGEGDRRPRIYQNVASATPKRCTSPDTGVSSLGGGRRYSVLTPGE</sequence>
<feature type="compositionally biased region" description="Basic and acidic residues" evidence="1">
    <location>
        <begin position="156"/>
        <end position="167"/>
    </location>
</feature>
<proteinExistence type="predicted"/>
<gene>
    <name evidence="2" type="ORF">chiPu_0022969</name>
</gene>
<comment type="caution">
    <text evidence="2">The sequence shown here is derived from an EMBL/GenBank/DDBJ whole genome shotgun (WGS) entry which is preliminary data.</text>
</comment>
<accession>A0A401T863</accession>
<evidence type="ECO:0000313" key="3">
    <source>
        <dbReference type="Proteomes" id="UP000287033"/>
    </source>
</evidence>
<dbReference type="Proteomes" id="UP000287033">
    <property type="component" value="Unassembled WGS sequence"/>
</dbReference>
<protein>
    <submittedName>
        <fullName evidence="2">Uncharacterized protein</fullName>
    </submittedName>
</protein>
<feature type="region of interest" description="Disordered" evidence="1">
    <location>
        <begin position="138"/>
        <end position="204"/>
    </location>
</feature>
<keyword evidence="3" id="KW-1185">Reference proteome</keyword>
<evidence type="ECO:0000313" key="2">
    <source>
        <dbReference type="EMBL" id="GCC38805.1"/>
    </source>
</evidence>
<reference evidence="2 3" key="1">
    <citation type="journal article" date="2018" name="Nat. Ecol. Evol.">
        <title>Shark genomes provide insights into elasmobranch evolution and the origin of vertebrates.</title>
        <authorList>
            <person name="Hara Y"/>
            <person name="Yamaguchi K"/>
            <person name="Onimaru K"/>
            <person name="Kadota M"/>
            <person name="Koyanagi M"/>
            <person name="Keeley SD"/>
            <person name="Tatsumi K"/>
            <person name="Tanaka K"/>
            <person name="Motone F"/>
            <person name="Kageyama Y"/>
            <person name="Nozu R"/>
            <person name="Adachi N"/>
            <person name="Nishimura O"/>
            <person name="Nakagawa R"/>
            <person name="Tanegashima C"/>
            <person name="Kiyatake I"/>
            <person name="Matsumoto R"/>
            <person name="Murakumo K"/>
            <person name="Nishida K"/>
            <person name="Terakita A"/>
            <person name="Kuratani S"/>
            <person name="Sato K"/>
            <person name="Hyodo S Kuraku.S."/>
        </authorList>
    </citation>
    <scope>NUCLEOTIDE SEQUENCE [LARGE SCALE GENOMIC DNA]</scope>
</reference>
<organism evidence="2 3">
    <name type="scientific">Chiloscyllium punctatum</name>
    <name type="common">Brownbanded bambooshark</name>
    <name type="synonym">Hemiscyllium punctatum</name>
    <dbReference type="NCBI Taxonomy" id="137246"/>
    <lineage>
        <taxon>Eukaryota</taxon>
        <taxon>Metazoa</taxon>
        <taxon>Chordata</taxon>
        <taxon>Craniata</taxon>
        <taxon>Vertebrata</taxon>
        <taxon>Chondrichthyes</taxon>
        <taxon>Elasmobranchii</taxon>
        <taxon>Galeomorphii</taxon>
        <taxon>Galeoidea</taxon>
        <taxon>Orectolobiformes</taxon>
        <taxon>Hemiscylliidae</taxon>
        <taxon>Chiloscyllium</taxon>
    </lineage>
</organism>